<dbReference type="EC" id="4.1.1.97" evidence="3"/>
<dbReference type="Proteomes" id="UP000239814">
    <property type="component" value="Chromosome"/>
</dbReference>
<dbReference type="SUPFAM" id="SSF49472">
    <property type="entry name" value="Transthyretin (synonym: prealbumin)"/>
    <property type="match status" value="1"/>
</dbReference>
<gene>
    <name evidence="9" type="primary">uraD</name>
    <name evidence="9" type="ORF">C6V83_13555</name>
</gene>
<evidence type="ECO:0000256" key="3">
    <source>
        <dbReference type="ARBA" id="ARBA00012257"/>
    </source>
</evidence>
<organism evidence="9 10">
    <name type="scientific">Gordonia iterans</name>
    <dbReference type="NCBI Taxonomy" id="1004901"/>
    <lineage>
        <taxon>Bacteria</taxon>
        <taxon>Bacillati</taxon>
        <taxon>Actinomycetota</taxon>
        <taxon>Actinomycetes</taxon>
        <taxon>Mycobacteriales</taxon>
        <taxon>Gordoniaceae</taxon>
        <taxon>Gordonia</taxon>
    </lineage>
</organism>
<dbReference type="Gene3D" id="1.10.3330.10">
    <property type="entry name" value="Oxo-4-hydroxy-4-carboxy-5-ureidoimidazoline decarboxylase"/>
    <property type="match status" value="1"/>
</dbReference>
<evidence type="ECO:0000256" key="1">
    <source>
        <dbReference type="ARBA" id="ARBA00001163"/>
    </source>
</evidence>
<feature type="domain" description="Transthyretin/hydroxyisourate hydrolase" evidence="7">
    <location>
        <begin position="177"/>
        <end position="271"/>
    </location>
</feature>
<dbReference type="SUPFAM" id="SSF158694">
    <property type="entry name" value="UraD-Like"/>
    <property type="match status" value="1"/>
</dbReference>
<feature type="domain" description="Oxo-4-hydroxy-4-carboxy-5-ureidoimidazoline decarboxylase" evidence="8">
    <location>
        <begin position="12"/>
        <end position="157"/>
    </location>
</feature>
<dbReference type="AlphaFoldDB" id="A0A2S0KHH5"/>
<keyword evidence="6" id="KW-0456">Lyase</keyword>
<comment type="catalytic activity">
    <reaction evidence="1">
        <text>5-hydroxy-2-oxo-4-ureido-2,5-dihydro-1H-imidazole-5-carboxylate + H(+) = (S)-allantoin + CO2</text>
        <dbReference type="Rhea" id="RHEA:26301"/>
        <dbReference type="ChEBI" id="CHEBI:15378"/>
        <dbReference type="ChEBI" id="CHEBI:15678"/>
        <dbReference type="ChEBI" id="CHEBI:16526"/>
        <dbReference type="ChEBI" id="CHEBI:58639"/>
        <dbReference type="EC" id="4.1.1.97"/>
    </reaction>
</comment>
<dbReference type="EMBL" id="CP027433">
    <property type="protein sequence ID" value="AVM01123.1"/>
    <property type="molecule type" value="Genomic_DNA"/>
</dbReference>
<evidence type="ECO:0000313" key="10">
    <source>
        <dbReference type="Proteomes" id="UP000239814"/>
    </source>
</evidence>
<dbReference type="NCBIfam" id="NF010372">
    <property type="entry name" value="PRK13798.1"/>
    <property type="match status" value="1"/>
</dbReference>
<evidence type="ECO:0000313" key="9">
    <source>
        <dbReference type="EMBL" id="AVM01123.1"/>
    </source>
</evidence>
<dbReference type="GO" id="GO:0006144">
    <property type="term" value="P:purine nucleobase metabolic process"/>
    <property type="evidence" value="ECO:0007669"/>
    <property type="project" value="UniProtKB-KW"/>
</dbReference>
<dbReference type="InterPro" id="IPR036778">
    <property type="entry name" value="OHCU_decarboxylase_sf"/>
</dbReference>
<evidence type="ECO:0000256" key="5">
    <source>
        <dbReference type="ARBA" id="ARBA00022793"/>
    </source>
</evidence>
<dbReference type="OrthoDB" id="5243781at2"/>
<dbReference type="GO" id="GO:0051997">
    <property type="term" value="F:2-oxo-4-hydroxy-4-carboxy-5-ureidoimidazoline decarboxylase activity"/>
    <property type="evidence" value="ECO:0007669"/>
    <property type="project" value="UniProtKB-EC"/>
</dbReference>
<evidence type="ECO:0000256" key="4">
    <source>
        <dbReference type="ARBA" id="ARBA00022631"/>
    </source>
</evidence>
<dbReference type="PROSITE" id="PS00768">
    <property type="entry name" value="TRANSTHYRETIN_1"/>
    <property type="match status" value="1"/>
</dbReference>
<comment type="pathway">
    <text evidence="2">Purine metabolism; urate degradation; (S)-allantoin from urate: step 3/3.</text>
</comment>
<dbReference type="GO" id="GO:0019628">
    <property type="term" value="P:urate catabolic process"/>
    <property type="evidence" value="ECO:0007669"/>
    <property type="project" value="TreeGrafter"/>
</dbReference>
<dbReference type="InterPro" id="IPR023416">
    <property type="entry name" value="Transthyretin/HIU_hydrolase_d"/>
</dbReference>
<accession>A0A2S0KHH5</accession>
<dbReference type="Gene3D" id="2.60.40.180">
    <property type="entry name" value="Transthyretin/hydroxyisourate hydrolase domain"/>
    <property type="match status" value="1"/>
</dbReference>
<reference evidence="9 10" key="1">
    <citation type="submission" date="2018-03" db="EMBL/GenBank/DDBJ databases">
        <title>Characteristics and genome of n-alkane degrading marine bacteria Gordonia iterans isolated from crude oil contaminated in Tae-an, South Korea.</title>
        <authorList>
            <person name="Lee S.-S."/>
            <person name="Kim H."/>
        </authorList>
    </citation>
    <scope>NUCLEOTIDE SEQUENCE [LARGE SCALE GENOMIC DNA]</scope>
    <source>
        <strain evidence="9 10">Co17</strain>
    </source>
</reference>
<dbReference type="InterPro" id="IPR017595">
    <property type="entry name" value="OHCU_decarboxylase-2"/>
</dbReference>
<sequence length="272" mass="28821">MEPSAPLAAFHAMNDDDARAALLGVCASPDWAARMLAARPFASAEAAASLARELVEDLPDAEIFTALDGHPRIGERSGEASSSSEQAAVLASGEDFLERMRAANREYEEVFGHVYLVAAAGREPEELYRLLLARLGNTPDEELAVLREELGEINARRTAGLLAPAEATPTRDDLVEVSTHVLDTTTGRPAVGMAVELTGPGGRVASGVTDTDGRIPGFARVPAGRYTAVFATGDYFPDGLYPVVAITLDLTPGKVHLPLLLSPFAYSTYRGS</sequence>
<evidence type="ECO:0000259" key="7">
    <source>
        <dbReference type="Pfam" id="PF00576"/>
    </source>
</evidence>
<dbReference type="Pfam" id="PF09349">
    <property type="entry name" value="OHCU_decarbox"/>
    <property type="match status" value="1"/>
</dbReference>
<evidence type="ECO:0000256" key="2">
    <source>
        <dbReference type="ARBA" id="ARBA00004754"/>
    </source>
</evidence>
<keyword evidence="4" id="KW-0659">Purine metabolism</keyword>
<dbReference type="NCBIfam" id="TIGR03180">
    <property type="entry name" value="UraD_2"/>
    <property type="match status" value="1"/>
</dbReference>
<keyword evidence="10" id="KW-1185">Reference proteome</keyword>
<evidence type="ECO:0000259" key="8">
    <source>
        <dbReference type="Pfam" id="PF09349"/>
    </source>
</evidence>
<name>A0A2S0KHH5_9ACTN</name>
<dbReference type="InterPro" id="IPR023418">
    <property type="entry name" value="Thyroxine_BS"/>
</dbReference>
<proteinExistence type="predicted"/>
<evidence type="ECO:0000256" key="6">
    <source>
        <dbReference type="ARBA" id="ARBA00023239"/>
    </source>
</evidence>
<dbReference type="PANTHER" id="PTHR43466">
    <property type="entry name" value="2-OXO-4-HYDROXY-4-CARBOXY-5-UREIDOIMIDAZOLINE DECARBOXYLASE-RELATED"/>
    <property type="match status" value="1"/>
</dbReference>
<protein>
    <recommendedName>
        <fullName evidence="3">2-oxo-4-hydroxy-4-carboxy-5-ureidoimidazoline decarboxylase</fullName>
        <ecNumber evidence="3">4.1.1.97</ecNumber>
    </recommendedName>
</protein>
<dbReference type="Pfam" id="PF00576">
    <property type="entry name" value="Transthyretin"/>
    <property type="match status" value="1"/>
</dbReference>
<keyword evidence="5" id="KW-0210">Decarboxylase</keyword>
<dbReference type="PANTHER" id="PTHR43466:SF1">
    <property type="entry name" value="2-OXO-4-HYDROXY-4-CARBOXY-5-UREIDOIMIDAZOLINE DECARBOXYLASE-RELATED"/>
    <property type="match status" value="1"/>
</dbReference>
<dbReference type="KEGG" id="git:C6V83_13555"/>
<dbReference type="InterPro" id="IPR018020">
    <property type="entry name" value="OHCU_decarboxylase"/>
</dbReference>
<dbReference type="InterPro" id="IPR036817">
    <property type="entry name" value="Transthyretin/HIU_hydrolase_sf"/>
</dbReference>